<dbReference type="AlphaFoldDB" id="A0A7Y8K7H7"/>
<dbReference type="GO" id="GO:0019441">
    <property type="term" value="P:L-tryptophan catabolic process to kynurenine"/>
    <property type="evidence" value="ECO:0007669"/>
    <property type="project" value="TreeGrafter"/>
</dbReference>
<dbReference type="PANTHER" id="PTHR14084">
    <property type="entry name" value="KYNURENINASE"/>
    <property type="match status" value="1"/>
</dbReference>
<dbReference type="GO" id="GO:0097053">
    <property type="term" value="P:L-kynurenine catabolic process"/>
    <property type="evidence" value="ECO:0007669"/>
    <property type="project" value="UniProtKB-UniRule"/>
</dbReference>
<proteinExistence type="inferred from homology"/>
<dbReference type="Proteomes" id="UP000537188">
    <property type="component" value="Unassembled WGS sequence"/>
</dbReference>
<keyword evidence="1 4" id="KW-0662">Pyridine nucleotide biosynthesis</keyword>
<dbReference type="GO" id="GO:0043420">
    <property type="term" value="P:anthranilate metabolic process"/>
    <property type="evidence" value="ECO:0007669"/>
    <property type="project" value="TreeGrafter"/>
</dbReference>
<feature type="binding site" evidence="4">
    <location>
        <position position="97"/>
    </location>
    <ligand>
        <name>pyridoxal 5'-phosphate</name>
        <dbReference type="ChEBI" id="CHEBI:597326"/>
    </ligand>
</feature>
<evidence type="ECO:0000313" key="7">
    <source>
        <dbReference type="EMBL" id="NWE79123.1"/>
    </source>
</evidence>
<evidence type="ECO:0000256" key="5">
    <source>
        <dbReference type="NCBIfam" id="TIGR01814"/>
    </source>
</evidence>
<dbReference type="PANTHER" id="PTHR14084:SF0">
    <property type="entry name" value="KYNURENINASE"/>
    <property type="match status" value="1"/>
</dbReference>
<protein>
    <recommendedName>
        <fullName evidence="4 5">Kynureninase</fullName>
        <ecNumber evidence="4 5">3.7.1.3</ecNumber>
    </recommendedName>
    <alternativeName>
        <fullName evidence="4">L-kynurenine hydrolase</fullName>
    </alternativeName>
</protein>
<dbReference type="EC" id="3.7.1.3" evidence="4 5"/>
<dbReference type="Pfam" id="PF22580">
    <property type="entry name" value="KYNU_C"/>
    <property type="match status" value="1"/>
</dbReference>
<comment type="caution">
    <text evidence="7">The sequence shown here is derived from an EMBL/GenBank/DDBJ whole genome shotgun (WGS) entry which is preliminary data.</text>
</comment>
<dbReference type="EMBL" id="JACARF010000047">
    <property type="protein sequence ID" value="NWE79123.1"/>
    <property type="molecule type" value="Genomic_DNA"/>
</dbReference>
<dbReference type="UniPathway" id="UPA00334">
    <property type="reaction ID" value="UER00455"/>
</dbReference>
<dbReference type="Gene3D" id="3.40.640.10">
    <property type="entry name" value="Type I PLP-dependent aspartate aminotransferase-like (Major domain)"/>
    <property type="match status" value="1"/>
</dbReference>
<dbReference type="GO" id="GO:0019805">
    <property type="term" value="P:quinolinate biosynthetic process"/>
    <property type="evidence" value="ECO:0007669"/>
    <property type="project" value="UniProtKB-UniRule"/>
</dbReference>
<dbReference type="Gene3D" id="3.90.1150.10">
    <property type="entry name" value="Aspartate Aminotransferase, domain 1"/>
    <property type="match status" value="1"/>
</dbReference>
<evidence type="ECO:0000256" key="4">
    <source>
        <dbReference type="HAMAP-Rule" id="MF_01970"/>
    </source>
</evidence>
<dbReference type="InterPro" id="IPR015421">
    <property type="entry name" value="PyrdxlP-dep_Trfase_major"/>
</dbReference>
<feature type="binding site" evidence="4">
    <location>
        <begin position="129"/>
        <end position="132"/>
    </location>
    <ligand>
        <name>pyridoxal 5'-phosphate</name>
        <dbReference type="ChEBI" id="CHEBI:597326"/>
    </ligand>
</feature>
<feature type="binding site" evidence="4">
    <location>
        <position position="172"/>
    </location>
    <ligand>
        <name>pyridoxal 5'-phosphate</name>
        <dbReference type="ChEBI" id="CHEBI:597326"/>
    </ligand>
</feature>
<evidence type="ECO:0000256" key="3">
    <source>
        <dbReference type="ARBA" id="ARBA00022898"/>
    </source>
</evidence>
<evidence type="ECO:0000313" key="8">
    <source>
        <dbReference type="Proteomes" id="UP000537188"/>
    </source>
</evidence>
<dbReference type="GO" id="GO:0005737">
    <property type="term" value="C:cytoplasm"/>
    <property type="evidence" value="ECO:0007669"/>
    <property type="project" value="UniProtKB-UniRule"/>
</dbReference>
<dbReference type="HAMAP" id="MF_01970">
    <property type="entry name" value="Kynureninase"/>
    <property type="match status" value="1"/>
</dbReference>
<comment type="pathway">
    <text evidence="4 6">Amino-acid degradation; L-kynurenine degradation; L-alanine and anthranilate from L-kynurenine: step 1/1.</text>
</comment>
<dbReference type="InterPro" id="IPR015422">
    <property type="entry name" value="PyrdxlP-dep_Trfase_small"/>
</dbReference>
<evidence type="ECO:0000256" key="1">
    <source>
        <dbReference type="ARBA" id="ARBA00022642"/>
    </source>
</evidence>
<dbReference type="NCBIfam" id="TIGR01814">
    <property type="entry name" value="kynureninase"/>
    <property type="match status" value="1"/>
</dbReference>
<feature type="modified residue" description="N6-(pyridoxal phosphate)lysine" evidence="4">
    <location>
        <position position="227"/>
    </location>
</feature>
<dbReference type="InterPro" id="IPR010111">
    <property type="entry name" value="Kynureninase"/>
</dbReference>
<feature type="binding site" evidence="4">
    <location>
        <position position="204"/>
    </location>
    <ligand>
        <name>pyridoxal 5'-phosphate</name>
        <dbReference type="ChEBI" id="CHEBI:597326"/>
    </ligand>
</feature>
<keyword evidence="3 4" id="KW-0663">Pyridoxal phosphate</keyword>
<feature type="binding site" evidence="4">
    <location>
        <position position="282"/>
    </location>
    <ligand>
        <name>pyridoxal 5'-phosphate</name>
        <dbReference type="ChEBI" id="CHEBI:597326"/>
    </ligand>
</feature>
<feature type="binding site" evidence="4">
    <location>
        <position position="226"/>
    </location>
    <ligand>
        <name>pyridoxal 5'-phosphate</name>
        <dbReference type="ChEBI" id="CHEBI:597326"/>
    </ligand>
</feature>
<sequence length="416" mass="45573">MTTRTHCLTLDAHDPLAPLRNQFALPAGVIYLDGNSLGARPVAALARAQAVIAEEWGNGLIRSWNSAGWADLSQRLGNRLAPLIGARDGEVVITDTTSINLFKVLSAALTVQRERAPSRKVIVSEASNFPTDLYIAEGLTELLQQGYSLRLVNSPDELPQAIDQDTAVVMLTHVNYKTGYMYDMQAQTALSHECGALAIWDLAHSAGAVPIDLHQAGADYAIGCTYKYLNGGPGSQAFVWVSPTLVDAVTQPLSGWFGHTRQFAMESRYAPSQGIARYLCGTQPITSLAMVECGLDIFAQTDMASLRTKSLALTDLFIALVESRCAAHELTLITPREHARRGSHVSFEHPEGYAVIQALIARGVIGDYREPRIMRFGFTPLYTSFTEVWDAVEILGEILDQKTWDQPQFKVRHSVT</sequence>
<accession>A0A7Y8K7H7</accession>
<comment type="similarity">
    <text evidence="4 6">Belongs to the kynureninase family.</text>
</comment>
<evidence type="ECO:0000256" key="6">
    <source>
        <dbReference type="PIRNR" id="PIRNR038800"/>
    </source>
</evidence>
<dbReference type="GO" id="GO:0009435">
    <property type="term" value="P:NAD+ biosynthetic process"/>
    <property type="evidence" value="ECO:0007669"/>
    <property type="project" value="UniProtKB-UniRule"/>
</dbReference>
<reference evidence="7 8" key="1">
    <citation type="submission" date="2020-04" db="EMBL/GenBank/DDBJ databases">
        <title>Molecular characterization of pseudomonads from Agaricus bisporus reveal novel blotch 2 pathogens in Western Europe.</title>
        <authorList>
            <person name="Taparia T."/>
            <person name="Krijger M."/>
            <person name="Haynes E."/>
            <person name="Elpinstone J.G."/>
            <person name="Noble R."/>
            <person name="Van Der Wolf J."/>
        </authorList>
    </citation>
    <scope>NUCLEOTIDE SEQUENCE [LARGE SCALE GENOMIC DNA]</scope>
    <source>
        <strain evidence="7 8">IPO3781</strain>
    </source>
</reference>
<dbReference type="GO" id="GO:0030170">
    <property type="term" value="F:pyridoxal phosphate binding"/>
    <property type="evidence" value="ECO:0007669"/>
    <property type="project" value="UniProtKB-UniRule"/>
</dbReference>
<dbReference type="SUPFAM" id="SSF53383">
    <property type="entry name" value="PLP-dependent transferases"/>
    <property type="match status" value="1"/>
</dbReference>
<dbReference type="UniPathway" id="UPA00253">
    <property type="reaction ID" value="UER00329"/>
</dbReference>
<organism evidence="7 8">
    <name type="scientific">Pseudomonas yamanorum</name>
    <dbReference type="NCBI Taxonomy" id="515393"/>
    <lineage>
        <taxon>Bacteria</taxon>
        <taxon>Pseudomonadati</taxon>
        <taxon>Pseudomonadota</taxon>
        <taxon>Gammaproteobacteria</taxon>
        <taxon>Pseudomonadales</taxon>
        <taxon>Pseudomonadaceae</taxon>
        <taxon>Pseudomonas</taxon>
    </lineage>
</organism>
<keyword evidence="2 4" id="KW-0378">Hydrolase</keyword>
<comment type="subunit">
    <text evidence="4 6">Homodimer.</text>
</comment>
<evidence type="ECO:0000256" key="2">
    <source>
        <dbReference type="ARBA" id="ARBA00022801"/>
    </source>
</evidence>
<dbReference type="FunFam" id="3.40.640.10:FF:000107">
    <property type="entry name" value="Kynureninase"/>
    <property type="match status" value="1"/>
</dbReference>
<feature type="binding site" evidence="4">
    <location>
        <position position="98"/>
    </location>
    <ligand>
        <name>pyridoxal 5'-phosphate</name>
        <dbReference type="ChEBI" id="CHEBI:597326"/>
    </ligand>
</feature>
<feature type="binding site" evidence="4">
    <location>
        <position position="201"/>
    </location>
    <ligand>
        <name>pyridoxal 5'-phosphate</name>
        <dbReference type="ChEBI" id="CHEBI:597326"/>
    </ligand>
</feature>
<name>A0A7Y8K7H7_9PSED</name>
<comment type="catalytic activity">
    <reaction evidence="4 6">
        <text>L-kynurenine + H2O = anthranilate + L-alanine + H(+)</text>
        <dbReference type="Rhea" id="RHEA:16813"/>
        <dbReference type="ChEBI" id="CHEBI:15377"/>
        <dbReference type="ChEBI" id="CHEBI:15378"/>
        <dbReference type="ChEBI" id="CHEBI:16567"/>
        <dbReference type="ChEBI" id="CHEBI:57959"/>
        <dbReference type="ChEBI" id="CHEBI:57972"/>
        <dbReference type="EC" id="3.7.1.3"/>
    </reaction>
</comment>
<comment type="catalytic activity">
    <reaction evidence="6">
        <text>3-hydroxy-L-kynurenine + H2O = 3-hydroxyanthranilate + L-alanine + H(+)</text>
        <dbReference type="Rhea" id="RHEA:25143"/>
        <dbReference type="ChEBI" id="CHEBI:15377"/>
        <dbReference type="ChEBI" id="CHEBI:15378"/>
        <dbReference type="ChEBI" id="CHEBI:36559"/>
        <dbReference type="ChEBI" id="CHEBI:57972"/>
        <dbReference type="ChEBI" id="CHEBI:58125"/>
        <dbReference type="EC" id="3.7.1.3"/>
    </reaction>
</comment>
<dbReference type="RefSeq" id="WP_177115803.1">
    <property type="nucleotide sequence ID" value="NZ_JACARF010000047.1"/>
</dbReference>
<comment type="pathway">
    <text evidence="4 6">Cofactor biosynthesis; NAD(+) biosynthesis; quinolinate from L-kynurenine: step 2/3.</text>
</comment>
<dbReference type="PIRSF" id="PIRSF038800">
    <property type="entry name" value="KYNU"/>
    <property type="match status" value="1"/>
</dbReference>
<dbReference type="InterPro" id="IPR015424">
    <property type="entry name" value="PyrdxlP-dep_Trfase"/>
</dbReference>
<gene>
    <name evidence="4 7" type="primary">kynU</name>
    <name evidence="7" type="ORF">HX828_26555</name>
</gene>
<comment type="function">
    <text evidence="4 6">Catalyzes the cleavage of L-kynurenine (L-Kyn) and L-3-hydroxykynurenine (L-3OHKyn) into anthranilic acid (AA) and 3-hydroxyanthranilic acid (3-OHAA), respectively.</text>
</comment>
<dbReference type="GO" id="GO:0030429">
    <property type="term" value="F:kynureninase activity"/>
    <property type="evidence" value="ECO:0007669"/>
    <property type="project" value="UniProtKB-UniRule"/>
</dbReference>
<comment type="cofactor">
    <cofactor evidence="4 6">
        <name>pyridoxal 5'-phosphate</name>
        <dbReference type="ChEBI" id="CHEBI:597326"/>
    </cofactor>
</comment>
<feature type="binding site" evidence="4">
    <location>
        <position position="256"/>
    </location>
    <ligand>
        <name>pyridoxal 5'-phosphate</name>
        <dbReference type="ChEBI" id="CHEBI:597326"/>
    </ligand>
</feature>